<organism evidence="2 3">
    <name type="scientific">Candidatus Accumulibacter meliphilus</name>
    <dbReference type="NCBI Taxonomy" id="2211374"/>
    <lineage>
        <taxon>Bacteria</taxon>
        <taxon>Pseudomonadati</taxon>
        <taxon>Pseudomonadota</taxon>
        <taxon>Betaproteobacteria</taxon>
        <taxon>Candidatus Accumulibacter</taxon>
    </lineage>
</organism>
<dbReference type="AlphaFoldDB" id="A0A369XMU9"/>
<comment type="caution">
    <text evidence="2">The sequence shown here is derived from an EMBL/GenBank/DDBJ whole genome shotgun (WGS) entry which is preliminary data.</text>
</comment>
<accession>A0A369XMU9</accession>
<gene>
    <name evidence="2" type="ORF">DVS81_13205</name>
</gene>
<reference evidence="2 3" key="1">
    <citation type="submission" date="2018-05" db="EMBL/GenBank/DDBJ databases">
        <title>Integrated omic analyses show evidence that a Ca. Accumulibacter phosphatis strain performs denitrification under micro-aerobic conditions.</title>
        <authorList>
            <person name="Camejo P.Y."/>
            <person name="Katherine M.D."/>
            <person name="Daniel N.R."/>
        </authorList>
    </citation>
    <scope>NUCLEOTIDE SEQUENCE [LARGE SCALE GENOMIC DNA]</scope>
    <source>
        <strain evidence="2">UW-LDO-IC</strain>
    </source>
</reference>
<evidence type="ECO:0000313" key="3">
    <source>
        <dbReference type="Proteomes" id="UP000253831"/>
    </source>
</evidence>
<protein>
    <submittedName>
        <fullName evidence="2">Uncharacterized protein</fullName>
    </submittedName>
</protein>
<dbReference type="EMBL" id="QPGA01000026">
    <property type="protein sequence ID" value="RDE50112.1"/>
    <property type="molecule type" value="Genomic_DNA"/>
</dbReference>
<evidence type="ECO:0000313" key="2">
    <source>
        <dbReference type="EMBL" id="RDE50112.1"/>
    </source>
</evidence>
<name>A0A369XMU9_9PROT</name>
<dbReference type="Proteomes" id="UP000253831">
    <property type="component" value="Unassembled WGS sequence"/>
</dbReference>
<proteinExistence type="predicted"/>
<evidence type="ECO:0000256" key="1">
    <source>
        <dbReference type="SAM" id="MobiDB-lite"/>
    </source>
</evidence>
<sequence length="85" mass="9205">MRPACVPQRRPAVGGHAYGWVYPGPMGSLLTPLFGGIDKALDLPPASTLCPPRRHGEQRSDAAVQRQRPLSSISSIHESLARLLH</sequence>
<feature type="region of interest" description="Disordered" evidence="1">
    <location>
        <begin position="45"/>
        <end position="71"/>
    </location>
</feature>